<evidence type="ECO:0000313" key="5">
    <source>
        <dbReference type="Proteomes" id="UP000078287"/>
    </source>
</evidence>
<dbReference type="Gene3D" id="2.40.37.10">
    <property type="entry name" value="Lyase, Ornithine Decarboxylase, Chain A, domain 1"/>
    <property type="match status" value="1"/>
</dbReference>
<dbReference type="Proteomes" id="UP000078287">
    <property type="component" value="Unassembled WGS sequence"/>
</dbReference>
<dbReference type="Gene3D" id="3.20.20.10">
    <property type="entry name" value="Alanine racemase"/>
    <property type="match status" value="1"/>
</dbReference>
<dbReference type="EMBL" id="LWQS01000038">
    <property type="protein sequence ID" value="OAN47220.1"/>
    <property type="molecule type" value="Genomic_DNA"/>
</dbReference>
<organism evidence="4 5">
    <name type="scientific">Chloroflexus islandicus</name>
    <dbReference type="NCBI Taxonomy" id="1707952"/>
    <lineage>
        <taxon>Bacteria</taxon>
        <taxon>Bacillati</taxon>
        <taxon>Chloroflexota</taxon>
        <taxon>Chloroflexia</taxon>
        <taxon>Chloroflexales</taxon>
        <taxon>Chloroflexineae</taxon>
        <taxon>Chloroflexaceae</taxon>
        <taxon>Chloroflexus</taxon>
    </lineage>
</organism>
<feature type="domain" description="Orn/DAP/Arg decarboxylase 2 N-terminal" evidence="3">
    <location>
        <begin position="74"/>
        <end position="318"/>
    </location>
</feature>
<dbReference type="PANTHER" id="PTHR43295">
    <property type="entry name" value="ARGININE DECARBOXYLASE"/>
    <property type="match status" value="1"/>
</dbReference>
<keyword evidence="2" id="KW-0663">Pyridoxal phosphate</keyword>
<name>A0A178MEM3_9CHLR</name>
<dbReference type="OrthoDB" id="9802658at2"/>
<dbReference type="InterPro" id="IPR009006">
    <property type="entry name" value="Ala_racemase/Decarboxylase_C"/>
</dbReference>
<evidence type="ECO:0000256" key="1">
    <source>
        <dbReference type="ARBA" id="ARBA00001933"/>
    </source>
</evidence>
<comment type="cofactor">
    <cofactor evidence="1">
        <name>pyridoxal 5'-phosphate</name>
        <dbReference type="ChEBI" id="CHEBI:597326"/>
    </cofactor>
</comment>
<dbReference type="SUPFAM" id="SSF51419">
    <property type="entry name" value="PLP-binding barrel"/>
    <property type="match status" value="1"/>
</dbReference>
<dbReference type="AlphaFoldDB" id="A0A178MEM3"/>
<dbReference type="STRING" id="1707952.A6A03_00290"/>
<protein>
    <submittedName>
        <fullName evidence="4">Arginine decarboxylase</fullName>
    </submittedName>
</protein>
<evidence type="ECO:0000313" key="4">
    <source>
        <dbReference type="EMBL" id="OAN47220.1"/>
    </source>
</evidence>
<comment type="caution">
    <text evidence="4">The sequence shown here is derived from an EMBL/GenBank/DDBJ whole genome shotgun (WGS) entry which is preliminary data.</text>
</comment>
<dbReference type="Pfam" id="PF02784">
    <property type="entry name" value="Orn_Arg_deC_N"/>
    <property type="match status" value="1"/>
</dbReference>
<evidence type="ECO:0000259" key="3">
    <source>
        <dbReference type="Pfam" id="PF02784"/>
    </source>
</evidence>
<keyword evidence="5" id="KW-1185">Reference proteome</keyword>
<proteinExistence type="predicted"/>
<dbReference type="RefSeq" id="WP_066784068.1">
    <property type="nucleotide sequence ID" value="NZ_LWQS01000038.1"/>
</dbReference>
<dbReference type="InterPro" id="IPR002985">
    <property type="entry name" value="Arg_decrbxlase"/>
</dbReference>
<accession>A0A178MEM3</accession>
<dbReference type="InterPro" id="IPR022644">
    <property type="entry name" value="De-COase2_N"/>
</dbReference>
<dbReference type="GO" id="GO:0006527">
    <property type="term" value="P:L-arginine catabolic process"/>
    <property type="evidence" value="ECO:0007669"/>
    <property type="project" value="InterPro"/>
</dbReference>
<evidence type="ECO:0000256" key="2">
    <source>
        <dbReference type="ARBA" id="ARBA00022898"/>
    </source>
</evidence>
<gene>
    <name evidence="4" type="ORF">A6A03_00290</name>
</gene>
<dbReference type="GO" id="GO:0008792">
    <property type="term" value="F:arginine decarboxylase activity"/>
    <property type="evidence" value="ECO:0007669"/>
    <property type="project" value="InterPro"/>
</dbReference>
<dbReference type="PANTHER" id="PTHR43295:SF9">
    <property type="entry name" value="BIOSYNTHETIC ARGININE DECARBOXYLASE"/>
    <property type="match status" value="1"/>
</dbReference>
<dbReference type="SUPFAM" id="SSF50621">
    <property type="entry name" value="Alanine racemase C-terminal domain-like"/>
    <property type="match status" value="1"/>
</dbReference>
<reference evidence="4 5" key="1">
    <citation type="submission" date="2016-04" db="EMBL/GenBank/DDBJ databases">
        <title>Chloroflexus islandicus sp. nov., a thermophilic filamentous anoxygenic phototrophic bacterium from geyser Strokkur (Iceland).</title>
        <authorList>
            <person name="Gaisin V.A."/>
            <person name="Kalashnikov A.M."/>
            <person name="Sukhacheva M.V."/>
            <person name="Grouzdev D.S."/>
            <person name="Ivanov T.M."/>
            <person name="Kuznetsov B."/>
            <person name="Gorlenko V.M."/>
        </authorList>
    </citation>
    <scope>NUCLEOTIDE SEQUENCE [LARGE SCALE GENOMIC DNA]</scope>
    <source>
        <strain evidence="5">isl-2</strain>
    </source>
</reference>
<dbReference type="GO" id="GO:0008295">
    <property type="term" value="P:spermidine biosynthetic process"/>
    <property type="evidence" value="ECO:0007669"/>
    <property type="project" value="InterPro"/>
</dbReference>
<sequence>MKTLTFADLIAQQTGFAGEGRLTDFVSRYDGELYFGDRLNLNRLARQHGAPLEVVYTPQITAQVQRMIGWAEQARAATEYPAAFHYAYATKANFAAEAVQTALAAGAHYETSATADLIIAHGLWRQGILPADRLICCNGSKEPAYRDAIRNLRLDGCETVIPVLDDLDELRDLITTPAPIQFGVRERAAGNRDGRHPGNDRFGLTTAEIEQAAELIADSHHTLVLYHAMIGSQIEDEAHFLTTLRASIENYCRLRQRVPTLRYFNFGGGMPTSGYQLTFTFDYQRFLSRLMATIRDLCADYGVPAPELIGEFGRYTVATHSAYLVEVGSVKAGHAGQPDWYLVNGSMMVMLPDTLFVSGQEFVILPLTDWDKPVRPVRLAGRRTCDSDDIYPRPEQAPLWLPATEGGLVLAIFGIGAYQQMISGRGGAHHCLTPEAARFIVEERDGRLSSRITPQQDQATIMRLLGYRPQPTALPLTLPFRQPVRPAVLPARRRMRERALSV</sequence>
<dbReference type="InterPro" id="IPR029066">
    <property type="entry name" value="PLP-binding_barrel"/>
</dbReference>